<dbReference type="CDD" id="cd21631">
    <property type="entry name" value="RHH_CopG_NikR-like"/>
    <property type="match status" value="1"/>
</dbReference>
<gene>
    <name evidence="1" type="ORF">FO059_14915</name>
</gene>
<organism evidence="1 2">
    <name type="scientific">Tomitella fengzijianii</name>
    <dbReference type="NCBI Taxonomy" id="2597660"/>
    <lineage>
        <taxon>Bacteria</taxon>
        <taxon>Bacillati</taxon>
        <taxon>Actinomycetota</taxon>
        <taxon>Actinomycetes</taxon>
        <taxon>Mycobacteriales</taxon>
        <taxon>Tomitella</taxon>
    </lineage>
</organism>
<protein>
    <submittedName>
        <fullName evidence="1">Ribbon-helix-helix protein, CopG family</fullName>
    </submittedName>
</protein>
<dbReference type="SUPFAM" id="SSF52777">
    <property type="entry name" value="CoA-dependent acyltransferases"/>
    <property type="match status" value="1"/>
</dbReference>
<reference evidence="1 2" key="2">
    <citation type="submission" date="2019-07" db="EMBL/GenBank/DDBJ databases">
        <authorList>
            <person name="Huang Y."/>
        </authorList>
    </citation>
    <scope>NUCLEOTIDE SEQUENCE [LARGE SCALE GENOMIC DNA]</scope>
    <source>
        <strain evidence="1 2">HY188</strain>
    </source>
</reference>
<dbReference type="AlphaFoldDB" id="A0A516X5S5"/>
<reference evidence="1 2" key="1">
    <citation type="submission" date="2019-07" db="EMBL/GenBank/DDBJ databases">
        <title>Tomitella cavernea sp. nov., an actinomycete isolated from soil.</title>
        <authorList>
            <person name="Cheng J."/>
        </authorList>
    </citation>
    <scope>NUCLEOTIDE SEQUENCE [LARGE SCALE GENOMIC DNA]</scope>
    <source>
        <strain evidence="1 2">HY188</strain>
    </source>
</reference>
<dbReference type="Gene3D" id="3.30.559.30">
    <property type="entry name" value="Nonribosomal peptide synthetase, condensation domain"/>
    <property type="match status" value="1"/>
</dbReference>
<dbReference type="Proteomes" id="UP000317344">
    <property type="component" value="Chromosome"/>
</dbReference>
<accession>A0A516X5S5</accession>
<sequence length="101" mass="11057">MAERKPADFEAMSAAVERGDYQVGGEIEFHVELARGRPPGERMRGRNSPARSVRLPAELDRRLAAFAEDRCITPSEVVRAAVADYLVRHGGDAGAVIPARR</sequence>
<evidence type="ECO:0000313" key="2">
    <source>
        <dbReference type="Proteomes" id="UP000317344"/>
    </source>
</evidence>
<dbReference type="RefSeq" id="WP_143909778.1">
    <property type="nucleotide sequence ID" value="NZ_CP041765.1"/>
</dbReference>
<keyword evidence="2" id="KW-1185">Reference proteome</keyword>
<dbReference type="GO" id="GO:0006355">
    <property type="term" value="P:regulation of DNA-templated transcription"/>
    <property type="evidence" value="ECO:0007669"/>
    <property type="project" value="InterPro"/>
</dbReference>
<proteinExistence type="predicted"/>
<evidence type="ECO:0000313" key="1">
    <source>
        <dbReference type="EMBL" id="QDQ98373.1"/>
    </source>
</evidence>
<dbReference type="EMBL" id="CP041765">
    <property type="protein sequence ID" value="QDQ98373.1"/>
    <property type="molecule type" value="Genomic_DNA"/>
</dbReference>
<name>A0A516X5S5_9ACTN</name>
<dbReference type="KEGG" id="toy:FO059_14915"/>
<dbReference type="OrthoDB" id="5193415at2"/>